<organism evidence="7 8">
    <name type="scientific">Oldenlandia corymbosa var. corymbosa</name>
    <dbReference type="NCBI Taxonomy" id="529605"/>
    <lineage>
        <taxon>Eukaryota</taxon>
        <taxon>Viridiplantae</taxon>
        <taxon>Streptophyta</taxon>
        <taxon>Embryophyta</taxon>
        <taxon>Tracheophyta</taxon>
        <taxon>Spermatophyta</taxon>
        <taxon>Magnoliopsida</taxon>
        <taxon>eudicotyledons</taxon>
        <taxon>Gunneridae</taxon>
        <taxon>Pentapetalae</taxon>
        <taxon>asterids</taxon>
        <taxon>lamiids</taxon>
        <taxon>Gentianales</taxon>
        <taxon>Rubiaceae</taxon>
        <taxon>Rubioideae</taxon>
        <taxon>Spermacoceae</taxon>
        <taxon>Hedyotis-Oldenlandia complex</taxon>
        <taxon>Oldenlandia</taxon>
    </lineage>
</organism>
<gene>
    <name evidence="7" type="ORF">OLC1_LOCUS24531</name>
</gene>
<dbReference type="Pfam" id="PF00201">
    <property type="entry name" value="UDPGT"/>
    <property type="match status" value="1"/>
</dbReference>
<evidence type="ECO:0000256" key="2">
    <source>
        <dbReference type="ARBA" id="ARBA00022676"/>
    </source>
</evidence>
<dbReference type="CDD" id="cd03784">
    <property type="entry name" value="GT1_Gtf-like"/>
    <property type="match status" value="1"/>
</dbReference>
<dbReference type="PANTHER" id="PTHR48044">
    <property type="entry name" value="GLYCOSYLTRANSFERASE"/>
    <property type="match status" value="1"/>
</dbReference>
<dbReference type="FunFam" id="3.40.50.2000:FF:000060">
    <property type="entry name" value="Glycosyltransferase"/>
    <property type="match status" value="1"/>
</dbReference>
<dbReference type="InterPro" id="IPR002213">
    <property type="entry name" value="UDP_glucos_trans"/>
</dbReference>
<feature type="domain" description="Glycosyltransferase N-terminal" evidence="6">
    <location>
        <begin position="9"/>
        <end position="234"/>
    </location>
</feature>
<evidence type="ECO:0000313" key="8">
    <source>
        <dbReference type="Proteomes" id="UP001161247"/>
    </source>
</evidence>
<comment type="similarity">
    <text evidence="1 4">Belongs to the UDP-glycosyltransferase family.</text>
</comment>
<dbReference type="EMBL" id="OX459126">
    <property type="protein sequence ID" value="CAI9118730.1"/>
    <property type="molecule type" value="Genomic_DNA"/>
</dbReference>
<protein>
    <recommendedName>
        <fullName evidence="5">Glycosyltransferase</fullName>
        <ecNumber evidence="5">2.4.1.-</ecNumber>
    </recommendedName>
</protein>
<dbReference type="PROSITE" id="PS00375">
    <property type="entry name" value="UDPGT"/>
    <property type="match status" value="1"/>
</dbReference>
<dbReference type="PANTHER" id="PTHR48044:SF29">
    <property type="entry name" value="GLYCOSYLTRANSFERASE"/>
    <property type="match status" value="1"/>
</dbReference>
<dbReference type="SUPFAM" id="SSF53756">
    <property type="entry name" value="UDP-Glycosyltransferase/glycogen phosphorylase"/>
    <property type="match status" value="1"/>
</dbReference>
<dbReference type="InterPro" id="IPR035595">
    <property type="entry name" value="UDP_glycos_trans_CS"/>
</dbReference>
<keyword evidence="3 4" id="KW-0808">Transferase</keyword>
<dbReference type="Proteomes" id="UP001161247">
    <property type="component" value="Chromosome 9"/>
</dbReference>
<evidence type="ECO:0000313" key="7">
    <source>
        <dbReference type="EMBL" id="CAI9118730.1"/>
    </source>
</evidence>
<dbReference type="GO" id="GO:0016138">
    <property type="term" value="P:glycoside biosynthetic process"/>
    <property type="evidence" value="ECO:0007669"/>
    <property type="project" value="UniProtKB-ARBA"/>
</dbReference>
<evidence type="ECO:0000256" key="3">
    <source>
        <dbReference type="ARBA" id="ARBA00022679"/>
    </source>
</evidence>
<dbReference type="InterPro" id="IPR058980">
    <property type="entry name" value="Glyco_transf_N"/>
</dbReference>
<accession>A0AAV1EG56</accession>
<sequence length="452" mass="50702">MESNETEFRVIMVPWLAHGHISPFLELAKVLILRKFSVFFCSTPVNLDSIKPKLPKTPSDLPINFVELHLPSLSELPPHLHTTNGLPAHLMSTLIRALEMASSSFSGIIDSVQPHIIIYDIYQSWVPQVALVYNIPAVHFQTTGATASAFYLRMFKHRGVQFPSPRIFLREYEIKKMSRAESTLNDGKDKDRVFDCIDQSSDVILIKSCRELEGNYIDFLSLLTKKNIFPVGSLVHDSVEDDDSESLKIKQWLNKKPHASTVFVSFGSECFLSKEELEQIANGLDCSNVNFIWAIRFPAGSKESLEESLPAGYLDRVKGKGLVFEGWAPQVKILTHSSIGGFVSHCGWSSMMESLYFGVPIIAMPMQLDQPLNARLVVEIGAGKEVIRDEKGLLNAEEIARVVKEVVMGNEGLENRRKAREFGERIRANADKEINAAVEQLVKLCEKAQIKS</sequence>
<dbReference type="Gene3D" id="3.40.50.2000">
    <property type="entry name" value="Glycogen Phosphorylase B"/>
    <property type="match status" value="2"/>
</dbReference>
<dbReference type="Pfam" id="PF26168">
    <property type="entry name" value="Glyco_transf_N"/>
    <property type="match status" value="1"/>
</dbReference>
<proteinExistence type="inferred from homology"/>
<keyword evidence="8" id="KW-1185">Reference proteome</keyword>
<dbReference type="GO" id="GO:0008194">
    <property type="term" value="F:UDP-glycosyltransferase activity"/>
    <property type="evidence" value="ECO:0007669"/>
    <property type="project" value="InterPro"/>
</dbReference>
<evidence type="ECO:0000256" key="1">
    <source>
        <dbReference type="ARBA" id="ARBA00009995"/>
    </source>
</evidence>
<reference evidence="7" key="1">
    <citation type="submission" date="2023-03" db="EMBL/GenBank/DDBJ databases">
        <authorList>
            <person name="Julca I."/>
        </authorList>
    </citation>
    <scope>NUCLEOTIDE SEQUENCE</scope>
</reference>
<name>A0AAV1EG56_OLDCO</name>
<evidence type="ECO:0000256" key="4">
    <source>
        <dbReference type="RuleBase" id="RU003718"/>
    </source>
</evidence>
<evidence type="ECO:0000256" key="5">
    <source>
        <dbReference type="RuleBase" id="RU362057"/>
    </source>
</evidence>
<keyword evidence="2 4" id="KW-0328">Glycosyltransferase</keyword>
<dbReference type="EC" id="2.4.1.-" evidence="5"/>
<dbReference type="AlphaFoldDB" id="A0AAV1EG56"/>
<evidence type="ECO:0000259" key="6">
    <source>
        <dbReference type="Pfam" id="PF26168"/>
    </source>
</evidence>